<dbReference type="AlphaFoldDB" id="A0A6V7W3L1"/>
<comment type="similarity">
    <text evidence="2">Belongs to the COG2 family.</text>
</comment>
<name>A0A6V7W3L1_MELEN</name>
<evidence type="ECO:0000256" key="3">
    <source>
        <dbReference type="ARBA" id="ARBA00020977"/>
    </source>
</evidence>
<evidence type="ECO:0000259" key="10">
    <source>
        <dbReference type="Pfam" id="PF12022"/>
    </source>
</evidence>
<organism evidence="11 12">
    <name type="scientific">Meloidogyne enterolobii</name>
    <name type="common">Root-knot nematode worm</name>
    <name type="synonym">Meloidogyne mayaguensis</name>
    <dbReference type="NCBI Taxonomy" id="390850"/>
    <lineage>
        <taxon>Eukaryota</taxon>
        <taxon>Metazoa</taxon>
        <taxon>Ecdysozoa</taxon>
        <taxon>Nematoda</taxon>
        <taxon>Chromadorea</taxon>
        <taxon>Rhabditida</taxon>
        <taxon>Tylenchina</taxon>
        <taxon>Tylenchomorpha</taxon>
        <taxon>Tylenchoidea</taxon>
        <taxon>Meloidogynidae</taxon>
        <taxon>Meloidogyninae</taxon>
        <taxon>Meloidogyne</taxon>
    </lineage>
</organism>
<sequence length="742" mass="85660">MSSNLPTEDDSKLKQLCFNLTHFQRTDFDSVRFVNFSRKRATLAQLHSDLRIYLRYLQNSMIELINDDYADFVNLSSGLAALRDSVDKVKNNIQGTWYNFESTISDLERCAQLVNNYLFQLNKARKEQIIAKNKLSLLQSIQRLYKFLENRPKEFGNIWFSKLFLLISSIEYWLECLKSFETFILQLKIPKEKCYQKAKDLIIDQLCEELKFIINQEDKNITSKKSNLATLLASLKLLHEKERAELRVVNLVIQYLRNDSKKKIKMDILLQEVLNKVINIRQSWIIYSQNCNNLSEEVETFFDVCLLNSVISILDVKFSTILVPTDARLFHSCFKFLIEKFISCWPTKNEILQIGLLRTIRDKFNLIIYFKLASQPLVISIKEQIKPEEFKFKLPIDGDSNPCLCSYSNSILSSLHILYSSDYFLPSLANKFWEFTLQRMQDYLGWAQSIIDHFTSTTKKQQLDTNKSAQSTISSERKSVSPVSFKESSNQITSNNITSTLSIPTWLGLAALSRDLQLFDTNLFQFCLSTIWDYLRQLKIDPTPFGQCLSLFSGQISEKRKEIGQKLLEILGGELAKNLSAVSDIPRQYRWTKRPQPIGFSTYLSSSFEIFEQFAEETANKLGFDEMELNQIRSQAMIIASNDFCERAEKVLDSVEQTGSSLLRFKQRKALASGQSTAEAASESDESKIRAQLCFDVNLVKQRAREYGLATEYMDRLERIEQRTATSEVSTKITGSTTECAD</sequence>
<feature type="domain" description="COG complex component COG2 C-terminal" evidence="10">
    <location>
        <begin position="362"/>
        <end position="697"/>
    </location>
</feature>
<proteinExistence type="inferred from homology"/>
<evidence type="ECO:0000256" key="1">
    <source>
        <dbReference type="ARBA" id="ARBA00004395"/>
    </source>
</evidence>
<gene>
    <name evidence="11" type="ORF">MENT_LOCUS33928</name>
</gene>
<comment type="caution">
    <text evidence="11">The sequence shown here is derived from an EMBL/GenBank/DDBJ whole genome shotgun (WGS) entry which is preliminary data.</text>
</comment>
<evidence type="ECO:0000256" key="5">
    <source>
        <dbReference type="ARBA" id="ARBA00022927"/>
    </source>
</evidence>
<feature type="domain" description="Conserved oligomeric Golgi complex subunit 2 N-terminal" evidence="9">
    <location>
        <begin position="16"/>
        <end position="89"/>
    </location>
</feature>
<keyword evidence="7" id="KW-0472">Membrane</keyword>
<dbReference type="Pfam" id="PF06148">
    <property type="entry name" value="COG2_N"/>
    <property type="match status" value="1"/>
</dbReference>
<dbReference type="GO" id="GO:0015031">
    <property type="term" value="P:protein transport"/>
    <property type="evidence" value="ECO:0007669"/>
    <property type="project" value="UniProtKB-KW"/>
</dbReference>
<evidence type="ECO:0000256" key="6">
    <source>
        <dbReference type="ARBA" id="ARBA00023034"/>
    </source>
</evidence>
<dbReference type="InterPro" id="IPR024603">
    <property type="entry name" value="COG_complex_COG2_C"/>
</dbReference>
<dbReference type="GO" id="GO:0007030">
    <property type="term" value="P:Golgi organization"/>
    <property type="evidence" value="ECO:0007669"/>
    <property type="project" value="InterPro"/>
</dbReference>
<evidence type="ECO:0000313" key="12">
    <source>
        <dbReference type="Proteomes" id="UP000580250"/>
    </source>
</evidence>
<keyword evidence="5" id="KW-0653">Protein transport</keyword>
<evidence type="ECO:0000259" key="9">
    <source>
        <dbReference type="Pfam" id="PF06148"/>
    </source>
</evidence>
<evidence type="ECO:0000256" key="7">
    <source>
        <dbReference type="ARBA" id="ARBA00023136"/>
    </source>
</evidence>
<dbReference type="Pfam" id="PF12022">
    <property type="entry name" value="COG2_C"/>
    <property type="match status" value="1"/>
</dbReference>
<dbReference type="EMBL" id="CAJEWN010000410">
    <property type="protein sequence ID" value="CAD2181766.1"/>
    <property type="molecule type" value="Genomic_DNA"/>
</dbReference>
<dbReference type="GO" id="GO:0000139">
    <property type="term" value="C:Golgi membrane"/>
    <property type="evidence" value="ECO:0007669"/>
    <property type="project" value="UniProtKB-SubCell"/>
</dbReference>
<dbReference type="GO" id="GO:0017119">
    <property type="term" value="C:Golgi transport complex"/>
    <property type="evidence" value="ECO:0007669"/>
    <property type="project" value="TreeGrafter"/>
</dbReference>
<evidence type="ECO:0000313" key="11">
    <source>
        <dbReference type="EMBL" id="CAD2181766.1"/>
    </source>
</evidence>
<comment type="subcellular location">
    <subcellularLocation>
        <location evidence="1">Golgi apparatus membrane</location>
        <topology evidence="1">Peripheral membrane protein</topology>
    </subcellularLocation>
</comment>
<evidence type="ECO:0000256" key="8">
    <source>
        <dbReference type="ARBA" id="ARBA00031344"/>
    </source>
</evidence>
<dbReference type="PANTHER" id="PTHR12961:SF0">
    <property type="entry name" value="CONSERVED OLIGOMERIC GOLGI COMPLEX SUBUNIT 2"/>
    <property type="match status" value="1"/>
</dbReference>
<evidence type="ECO:0000256" key="2">
    <source>
        <dbReference type="ARBA" id="ARBA00007603"/>
    </source>
</evidence>
<keyword evidence="4" id="KW-0813">Transport</keyword>
<protein>
    <recommendedName>
        <fullName evidence="3">Conserved oligomeric Golgi complex subunit 2</fullName>
    </recommendedName>
    <alternativeName>
        <fullName evidence="8">Component of oligomeric Golgi complex 2</fullName>
    </alternativeName>
</protein>
<reference evidence="11 12" key="1">
    <citation type="submission" date="2020-08" db="EMBL/GenBank/DDBJ databases">
        <authorList>
            <person name="Koutsovoulos G."/>
            <person name="Danchin GJ E."/>
        </authorList>
    </citation>
    <scope>NUCLEOTIDE SEQUENCE [LARGE SCALE GENOMIC DNA]</scope>
</reference>
<dbReference type="InterPro" id="IPR024602">
    <property type="entry name" value="COG_su2_N"/>
</dbReference>
<dbReference type="GO" id="GO:0006891">
    <property type="term" value="P:intra-Golgi vesicle-mediated transport"/>
    <property type="evidence" value="ECO:0007669"/>
    <property type="project" value="TreeGrafter"/>
</dbReference>
<keyword evidence="6" id="KW-0333">Golgi apparatus</keyword>
<dbReference type="Proteomes" id="UP000580250">
    <property type="component" value="Unassembled WGS sequence"/>
</dbReference>
<dbReference type="OrthoDB" id="332281at2759"/>
<accession>A0A6V7W3L1</accession>
<dbReference type="PANTHER" id="PTHR12961">
    <property type="entry name" value="CONSERVED OLIGOMERIC GOLGI COMPLEX COMPONENT 2"/>
    <property type="match status" value="1"/>
</dbReference>
<dbReference type="InterPro" id="IPR009316">
    <property type="entry name" value="COG2"/>
</dbReference>
<evidence type="ECO:0000256" key="4">
    <source>
        <dbReference type="ARBA" id="ARBA00022448"/>
    </source>
</evidence>